<dbReference type="InterPro" id="IPR055754">
    <property type="entry name" value="DUF7330"/>
</dbReference>
<evidence type="ECO:0000259" key="3">
    <source>
        <dbReference type="Pfam" id="PF24016"/>
    </source>
</evidence>
<comment type="caution">
    <text evidence="4">The sequence shown here is derived from an EMBL/GenBank/DDBJ whole genome shotgun (WGS) entry which is preliminary data.</text>
</comment>
<evidence type="ECO:0000313" key="5">
    <source>
        <dbReference type="Proteomes" id="UP001221757"/>
    </source>
</evidence>
<sequence>MIIADNAPKSPPKATTPLLGDGGASGSGAPPPAYVPRNTGPTPIGTAQVPYAGYQPAYNQQRVGQSAARRFCMAFLVAFGIWILASTFVGSIVDGSSRIQRPNYDRHGSDYPVPPDVGLENCFIGWSRSQKRSPVNGYPYSAEFSLDVRLPSETLLILAKGAISSGNLKITMSSVTDMARVNIAVHYHNTAVRDTAKVCLVTRKKGETGVGIFTPQQWWDRQRTDRLYFEVELSLPRGSSINGLNTDVNNFSQDLDNLKDIIDFKNIFLQGSNGRIHGKTLGATNATLQTTNGEVSVDYLVAVTAAVRSSNNGISGTYHVRKSLDLTTTNGVIKATVGINGSDSSNSLIMRTSNSPIDAIVSLDTTSGTGGRFLVKAETTNGRLTTRIASAPLDSSLVVHAQTSNAPGSVALPSTYEGSLLLATSNAGITLQRVNPGEQDPACKARSDCNSRTRTVETREATKYKRDAVVYWEKKNSARGAVTLQSSNGAVAISV</sequence>
<keyword evidence="2" id="KW-1133">Transmembrane helix</keyword>
<dbReference type="Proteomes" id="UP001221757">
    <property type="component" value="Unassembled WGS sequence"/>
</dbReference>
<keyword evidence="2" id="KW-0812">Transmembrane</keyword>
<feature type="transmembrane region" description="Helical" evidence="2">
    <location>
        <begin position="71"/>
        <end position="93"/>
    </location>
</feature>
<gene>
    <name evidence="4" type="ORF">B0H17DRAFT_183819</name>
</gene>
<evidence type="ECO:0000256" key="2">
    <source>
        <dbReference type="SAM" id="Phobius"/>
    </source>
</evidence>
<name>A0AAD7D0C2_MYCRO</name>
<dbReference type="AlphaFoldDB" id="A0AAD7D0C2"/>
<feature type="domain" description="DUF7330" evidence="3">
    <location>
        <begin position="295"/>
        <end position="431"/>
    </location>
</feature>
<proteinExistence type="predicted"/>
<keyword evidence="2" id="KW-0472">Membrane</keyword>
<dbReference type="EMBL" id="JARKIE010000168">
    <property type="protein sequence ID" value="KAJ7672067.1"/>
    <property type="molecule type" value="Genomic_DNA"/>
</dbReference>
<accession>A0AAD7D0C2</accession>
<evidence type="ECO:0000313" key="4">
    <source>
        <dbReference type="EMBL" id="KAJ7672067.1"/>
    </source>
</evidence>
<dbReference type="Pfam" id="PF24016">
    <property type="entry name" value="DUF7330"/>
    <property type="match status" value="1"/>
</dbReference>
<reference evidence="4" key="1">
    <citation type="submission" date="2023-03" db="EMBL/GenBank/DDBJ databases">
        <title>Massive genome expansion in bonnet fungi (Mycena s.s.) driven by repeated elements and novel gene families across ecological guilds.</title>
        <authorList>
            <consortium name="Lawrence Berkeley National Laboratory"/>
            <person name="Harder C.B."/>
            <person name="Miyauchi S."/>
            <person name="Viragh M."/>
            <person name="Kuo A."/>
            <person name="Thoen E."/>
            <person name="Andreopoulos B."/>
            <person name="Lu D."/>
            <person name="Skrede I."/>
            <person name="Drula E."/>
            <person name="Henrissat B."/>
            <person name="Morin E."/>
            <person name="Kohler A."/>
            <person name="Barry K."/>
            <person name="LaButti K."/>
            <person name="Morin E."/>
            <person name="Salamov A."/>
            <person name="Lipzen A."/>
            <person name="Mereny Z."/>
            <person name="Hegedus B."/>
            <person name="Baldrian P."/>
            <person name="Stursova M."/>
            <person name="Weitz H."/>
            <person name="Taylor A."/>
            <person name="Grigoriev I.V."/>
            <person name="Nagy L.G."/>
            <person name="Martin F."/>
            <person name="Kauserud H."/>
        </authorList>
    </citation>
    <scope>NUCLEOTIDE SEQUENCE</scope>
    <source>
        <strain evidence="4">CBHHK067</strain>
    </source>
</reference>
<organism evidence="4 5">
    <name type="scientific">Mycena rosella</name>
    <name type="common">Pink bonnet</name>
    <name type="synonym">Agaricus rosellus</name>
    <dbReference type="NCBI Taxonomy" id="1033263"/>
    <lineage>
        <taxon>Eukaryota</taxon>
        <taxon>Fungi</taxon>
        <taxon>Dikarya</taxon>
        <taxon>Basidiomycota</taxon>
        <taxon>Agaricomycotina</taxon>
        <taxon>Agaricomycetes</taxon>
        <taxon>Agaricomycetidae</taxon>
        <taxon>Agaricales</taxon>
        <taxon>Marasmiineae</taxon>
        <taxon>Mycenaceae</taxon>
        <taxon>Mycena</taxon>
    </lineage>
</organism>
<keyword evidence="5" id="KW-1185">Reference proteome</keyword>
<feature type="region of interest" description="Disordered" evidence="1">
    <location>
        <begin position="1"/>
        <end position="42"/>
    </location>
</feature>
<evidence type="ECO:0000256" key="1">
    <source>
        <dbReference type="SAM" id="MobiDB-lite"/>
    </source>
</evidence>
<protein>
    <recommendedName>
        <fullName evidence="3">DUF7330 domain-containing protein</fullName>
    </recommendedName>
</protein>